<dbReference type="AlphaFoldDB" id="A0A087RM51"/>
<sequence>MYLILKFDFQYIITKKTKFCNEGENTKRGRPTRGNQNKIKKILKQHYEKGISATATSKETNLNIKTVSKYFTEWDKKLLEYNELDFLKRAKITKEKIIQSFEKDIISLDKDEKEIEIIKNIAKQNGSISHFEKLSKLKLKIKEQKLKILSAKINLINTPTADTVINLEKEDD</sequence>
<evidence type="ECO:0000313" key="2">
    <source>
        <dbReference type="Proteomes" id="UP000029386"/>
    </source>
</evidence>
<dbReference type="Proteomes" id="UP000029386">
    <property type="component" value="Unassembled WGS sequence"/>
</dbReference>
<dbReference type="STRING" id="1502291.AAA799D11_01931"/>
<reference evidence="1 2" key="1">
    <citation type="submission" date="2014-06" db="EMBL/GenBank/DDBJ databases">
        <authorList>
            <person name="Ngugi D.K."/>
            <person name="Blom J."/>
            <person name="Alam I."/>
            <person name="Rashid M."/>
            <person name="Baalawi W."/>
            <person name="Zhang G."/>
            <person name="Hikmawan T."/>
            <person name="Guan Y."/>
            <person name="Antunes A."/>
            <person name="Siam R."/>
            <person name="El-Dorry H."/>
            <person name="Bajic V."/>
            <person name="Stingl U."/>
        </authorList>
    </citation>
    <scope>NUCLEOTIDE SEQUENCE [LARGE SCALE GENOMIC DNA]</scope>
    <source>
        <strain evidence="1">SCGC AAA799-D11</strain>
    </source>
</reference>
<accession>A0A087RM51</accession>
<protein>
    <submittedName>
        <fullName evidence="1">Uncharacterized protein</fullName>
    </submittedName>
</protein>
<dbReference type="EMBL" id="JOSY01000077">
    <property type="protein sequence ID" value="KFM14555.1"/>
    <property type="molecule type" value="Genomic_DNA"/>
</dbReference>
<proteinExistence type="predicted"/>
<comment type="caution">
    <text evidence="1">The sequence shown here is derived from an EMBL/GenBank/DDBJ whole genome shotgun (WGS) entry which is preliminary data.</text>
</comment>
<evidence type="ECO:0000313" key="1">
    <source>
        <dbReference type="EMBL" id="KFM14555.1"/>
    </source>
</evidence>
<organism evidence="1 2">
    <name type="scientific">Marine Group I thaumarchaeote SCGC AAA799-D11</name>
    <dbReference type="NCBI Taxonomy" id="1502291"/>
    <lineage>
        <taxon>Archaea</taxon>
        <taxon>Nitrososphaerota</taxon>
        <taxon>Marine Group I</taxon>
    </lineage>
</organism>
<name>A0A087RM51_9ARCH</name>
<keyword evidence="2" id="KW-1185">Reference proteome</keyword>
<gene>
    <name evidence="1" type="ORF">AAA799D11_01931</name>
</gene>